<gene>
    <name evidence="1" type="ORF">JK363_37300</name>
</gene>
<dbReference type="Proteomes" id="UP000634229">
    <property type="component" value="Unassembled WGS sequence"/>
</dbReference>
<keyword evidence="2" id="KW-1185">Reference proteome</keyword>
<protein>
    <submittedName>
        <fullName evidence="1">Uncharacterized protein</fullName>
    </submittedName>
</protein>
<evidence type="ECO:0000313" key="1">
    <source>
        <dbReference type="EMBL" id="MBL1102179.1"/>
    </source>
</evidence>
<dbReference type="EMBL" id="JAERRF010000040">
    <property type="protein sequence ID" value="MBL1102179.1"/>
    <property type="molecule type" value="Genomic_DNA"/>
</dbReference>
<proteinExistence type="predicted"/>
<comment type="caution">
    <text evidence="1">The sequence shown here is derived from an EMBL/GenBank/DDBJ whole genome shotgun (WGS) entry which is preliminary data.</text>
</comment>
<evidence type="ECO:0000313" key="2">
    <source>
        <dbReference type="Proteomes" id="UP000634229"/>
    </source>
</evidence>
<name>A0ABS1NQE7_9ACTN</name>
<reference evidence="1 2" key="1">
    <citation type="submission" date="2021-01" db="EMBL/GenBank/DDBJ databases">
        <title>WGS of actinomycetes isolated from Thailand.</title>
        <authorList>
            <person name="Thawai C."/>
        </authorList>
    </citation>
    <scope>NUCLEOTIDE SEQUENCE [LARGE SCALE GENOMIC DNA]</scope>
    <source>
        <strain evidence="1 2">CA1R205</strain>
    </source>
</reference>
<dbReference type="RefSeq" id="WP_201882411.1">
    <property type="nucleotide sequence ID" value="NZ_JAERRF010000040.1"/>
</dbReference>
<accession>A0ABS1NQE7</accession>
<organism evidence="1 2">
    <name type="scientific">Streptomyces coffeae</name>
    <dbReference type="NCBI Taxonomy" id="621382"/>
    <lineage>
        <taxon>Bacteria</taxon>
        <taxon>Bacillati</taxon>
        <taxon>Actinomycetota</taxon>
        <taxon>Actinomycetes</taxon>
        <taxon>Kitasatosporales</taxon>
        <taxon>Streptomycetaceae</taxon>
        <taxon>Streptomyces</taxon>
    </lineage>
</organism>
<sequence>MYATELAAGDPRSLYLAWLSALATWELQDDDEEEYQAVTEPPVPAGFADLTAPQRALADYLRVDADLLSIAAQASPAAPERTATRRRNSNS</sequence>